<evidence type="ECO:0000256" key="2">
    <source>
        <dbReference type="ARBA" id="ARBA00022729"/>
    </source>
</evidence>
<evidence type="ECO:0000313" key="7">
    <source>
        <dbReference type="EMBL" id="SUB93706.1"/>
    </source>
</evidence>
<keyword evidence="2" id="KW-0732">Signal</keyword>
<dbReference type="STRING" id="28115.HQ47_04500"/>
<dbReference type="SMART" id="SM00935">
    <property type="entry name" value="OmpH"/>
    <property type="match status" value="1"/>
</dbReference>
<evidence type="ECO:0000313" key="4">
    <source>
        <dbReference type="EMBL" id="KGN74325.1"/>
    </source>
</evidence>
<dbReference type="PANTHER" id="PTHR35089:SF1">
    <property type="entry name" value="CHAPERONE PROTEIN SKP"/>
    <property type="match status" value="1"/>
</dbReference>
<evidence type="ECO:0000313" key="5">
    <source>
        <dbReference type="EMBL" id="SUB77537.1"/>
    </source>
</evidence>
<evidence type="ECO:0000256" key="3">
    <source>
        <dbReference type="SAM" id="Phobius"/>
    </source>
</evidence>
<organism evidence="4 8">
    <name type="scientific">Porphyromonas macacae</name>
    <dbReference type="NCBI Taxonomy" id="28115"/>
    <lineage>
        <taxon>Bacteria</taxon>
        <taxon>Pseudomonadati</taxon>
        <taxon>Bacteroidota</taxon>
        <taxon>Bacteroidia</taxon>
        <taxon>Bacteroidales</taxon>
        <taxon>Porphyromonadaceae</taxon>
        <taxon>Porphyromonas</taxon>
    </lineage>
</organism>
<evidence type="ECO:0000256" key="1">
    <source>
        <dbReference type="ARBA" id="ARBA00009091"/>
    </source>
</evidence>
<keyword evidence="3" id="KW-0472">Membrane</keyword>
<dbReference type="InterPro" id="IPR024930">
    <property type="entry name" value="Skp_dom_sf"/>
</dbReference>
<protein>
    <submittedName>
        <fullName evidence="5">Outer membrane protein</fullName>
    </submittedName>
</protein>
<dbReference type="OrthoDB" id="1493259at2"/>
<sequence>MNKIHTIIEAVLAIAVIVLFIIFFSGKSCNTKAPVMQGTEKSGTLPVAYVRMDSLTAQYEYYQAVTEKLQKQAEEHRIQLSSKATALQKAAQDFERRMRTNAFISAEAQQKEQNRLLQMQQSGQQMEIELSQKFATQQQLMLEDVQKTIREQVADFNKNHNYALILSNIGLENILYGQEAMDITDELIKYLNERYKAENTAAVSPQEKAGK</sequence>
<evidence type="ECO:0000313" key="8">
    <source>
        <dbReference type="Proteomes" id="UP000030103"/>
    </source>
</evidence>
<dbReference type="Pfam" id="PF03938">
    <property type="entry name" value="OmpH"/>
    <property type="match status" value="1"/>
</dbReference>
<dbReference type="Proteomes" id="UP000254156">
    <property type="component" value="Unassembled WGS sequence"/>
</dbReference>
<evidence type="ECO:0000313" key="6">
    <source>
        <dbReference type="EMBL" id="SUB88709.1"/>
    </source>
</evidence>
<dbReference type="SUPFAM" id="SSF111384">
    <property type="entry name" value="OmpH-like"/>
    <property type="match status" value="1"/>
</dbReference>
<comment type="similarity">
    <text evidence="1">Belongs to the Skp family.</text>
</comment>
<accession>A0A0A2GAI6</accession>
<name>A0A0A2GAI6_9PORP</name>
<dbReference type="GO" id="GO:0005829">
    <property type="term" value="C:cytosol"/>
    <property type="evidence" value="ECO:0007669"/>
    <property type="project" value="TreeGrafter"/>
</dbReference>
<evidence type="ECO:0000313" key="9">
    <source>
        <dbReference type="Proteomes" id="UP000254156"/>
    </source>
</evidence>
<dbReference type="GO" id="GO:0050821">
    <property type="term" value="P:protein stabilization"/>
    <property type="evidence" value="ECO:0007669"/>
    <property type="project" value="TreeGrafter"/>
</dbReference>
<dbReference type="EMBL" id="UGTF01000002">
    <property type="protein sequence ID" value="SUB88709.1"/>
    <property type="molecule type" value="Genomic_DNA"/>
</dbReference>
<dbReference type="EMBL" id="UGTI01000002">
    <property type="protein sequence ID" value="SUB93706.1"/>
    <property type="molecule type" value="Genomic_DNA"/>
</dbReference>
<dbReference type="EMBL" id="JRFA01000014">
    <property type="protein sequence ID" value="KGN74325.1"/>
    <property type="molecule type" value="Genomic_DNA"/>
</dbReference>
<reference evidence="9 10" key="2">
    <citation type="submission" date="2018-06" db="EMBL/GenBank/DDBJ databases">
        <authorList>
            <consortium name="Pathogen Informatics"/>
            <person name="Doyle S."/>
        </authorList>
    </citation>
    <scope>NUCLEOTIDE SEQUENCE [LARGE SCALE GENOMIC DNA]</scope>
    <source>
        <strain evidence="6 9">NCTC11632</strain>
        <strain evidence="5 10">NCTC13100</strain>
    </source>
</reference>
<proteinExistence type="inferred from homology"/>
<dbReference type="GO" id="GO:0051082">
    <property type="term" value="F:unfolded protein binding"/>
    <property type="evidence" value="ECO:0007669"/>
    <property type="project" value="InterPro"/>
</dbReference>
<dbReference type="RefSeq" id="WP_018360098.1">
    <property type="nucleotide sequence ID" value="NZ_JASBZX010000004.1"/>
</dbReference>
<gene>
    <name evidence="4" type="ORF">HQ47_04500</name>
    <name evidence="6" type="ORF">NCTC11632_00781</name>
    <name evidence="5" type="ORF">NCTC13100_00662</name>
    <name evidence="7" type="ORF">NCTC13100_01940</name>
</gene>
<dbReference type="Proteomes" id="UP000254263">
    <property type="component" value="Unassembled WGS sequence"/>
</dbReference>
<reference evidence="4 8" key="1">
    <citation type="submission" date="2014-09" db="EMBL/GenBank/DDBJ databases">
        <title>Draft Genome Sequence of Porphyromonas macacae COT-192_OH2859.</title>
        <authorList>
            <person name="Wallis C."/>
            <person name="Deusch O."/>
            <person name="O'Flynn C."/>
            <person name="Davis I."/>
            <person name="Horsfall A."/>
            <person name="Kirkwood N."/>
            <person name="Harris S."/>
            <person name="Eisen J.A."/>
            <person name="Coil D.A."/>
            <person name="Darling A.E."/>
            <person name="Jospin G."/>
            <person name="Alexiev A."/>
        </authorList>
    </citation>
    <scope>NUCLEOTIDE SEQUENCE [LARGE SCALE GENOMIC DNA]</scope>
    <source>
        <strain evidence="8">COT-192 OH2859</strain>
        <strain evidence="4">COT-192_OH2859</strain>
    </source>
</reference>
<feature type="transmembrane region" description="Helical" evidence="3">
    <location>
        <begin position="7"/>
        <end position="26"/>
    </location>
</feature>
<dbReference type="AlphaFoldDB" id="A0A0A2GAI6"/>
<dbReference type="Gene3D" id="3.30.910.20">
    <property type="entry name" value="Skp domain"/>
    <property type="match status" value="1"/>
</dbReference>
<dbReference type="PANTHER" id="PTHR35089">
    <property type="entry name" value="CHAPERONE PROTEIN SKP"/>
    <property type="match status" value="1"/>
</dbReference>
<dbReference type="Proteomes" id="UP000030103">
    <property type="component" value="Unassembled WGS sequence"/>
</dbReference>
<evidence type="ECO:0000313" key="10">
    <source>
        <dbReference type="Proteomes" id="UP000254263"/>
    </source>
</evidence>
<dbReference type="eggNOG" id="COG2825">
    <property type="taxonomic scope" value="Bacteria"/>
</dbReference>
<keyword evidence="3" id="KW-1133">Transmembrane helix</keyword>
<dbReference type="EMBL" id="UGTI01000001">
    <property type="protein sequence ID" value="SUB77537.1"/>
    <property type="molecule type" value="Genomic_DNA"/>
</dbReference>
<keyword evidence="8" id="KW-1185">Reference proteome</keyword>
<dbReference type="InterPro" id="IPR005632">
    <property type="entry name" value="Chaperone_Skp"/>
</dbReference>
<keyword evidence="3" id="KW-0812">Transmembrane</keyword>